<sequence length="22" mass="2725">MYYSHSRDATNRSIQKYRTIHP</sequence>
<accession>A0A9W4DIN9</accession>
<dbReference type="AlphaFoldDB" id="A0A9W4DIN9"/>
<feature type="region of interest" description="Disordered" evidence="1">
    <location>
        <begin position="1"/>
        <end position="22"/>
    </location>
</feature>
<evidence type="ECO:0000313" key="3">
    <source>
        <dbReference type="Proteomes" id="UP000683417"/>
    </source>
</evidence>
<name>A0A9W4DIN9_BLUGR</name>
<organism evidence="2 3">
    <name type="scientific">Blumeria graminis f. sp. triticale</name>
    <dbReference type="NCBI Taxonomy" id="1689686"/>
    <lineage>
        <taxon>Eukaryota</taxon>
        <taxon>Fungi</taxon>
        <taxon>Dikarya</taxon>
        <taxon>Ascomycota</taxon>
        <taxon>Pezizomycotina</taxon>
        <taxon>Leotiomycetes</taxon>
        <taxon>Erysiphales</taxon>
        <taxon>Erysiphaceae</taxon>
        <taxon>Blumeria</taxon>
    </lineage>
</organism>
<evidence type="ECO:0000313" key="2">
    <source>
        <dbReference type="EMBL" id="CAD6500336.1"/>
    </source>
</evidence>
<dbReference type="Proteomes" id="UP000683417">
    <property type="component" value="Unassembled WGS sequence"/>
</dbReference>
<protein>
    <submittedName>
        <fullName evidence="2">BgTH12-07514</fullName>
    </submittedName>
</protein>
<proteinExistence type="predicted"/>
<comment type="caution">
    <text evidence="2">The sequence shown here is derived from an EMBL/GenBank/DDBJ whole genome shotgun (WGS) entry which is preliminary data.</text>
</comment>
<gene>
    <name evidence="2" type="ORF">BGTH12_LOCUS1694</name>
</gene>
<evidence type="ECO:0000256" key="1">
    <source>
        <dbReference type="SAM" id="MobiDB-lite"/>
    </source>
</evidence>
<feature type="compositionally biased region" description="Basic and acidic residues" evidence="1">
    <location>
        <begin position="1"/>
        <end position="10"/>
    </location>
</feature>
<dbReference type="EMBL" id="CAJHIT010000003">
    <property type="protein sequence ID" value="CAD6500336.1"/>
    <property type="molecule type" value="Genomic_DNA"/>
</dbReference>
<reference evidence="2" key="1">
    <citation type="submission" date="2020-10" db="EMBL/GenBank/DDBJ databases">
        <authorList>
            <person name="Muller C M."/>
        </authorList>
    </citation>
    <scope>NUCLEOTIDE SEQUENCE</scope>
    <source>
        <strain evidence="2">THUN-12</strain>
    </source>
</reference>